<comment type="caution">
    <text evidence="3">The sequence shown here is derived from an EMBL/GenBank/DDBJ whole genome shotgun (WGS) entry which is preliminary data.</text>
</comment>
<dbReference type="SMART" id="SM00535">
    <property type="entry name" value="RIBOc"/>
    <property type="match status" value="1"/>
</dbReference>
<dbReference type="SUPFAM" id="SSF69065">
    <property type="entry name" value="RNase III domain-like"/>
    <property type="match status" value="1"/>
</dbReference>
<dbReference type="PANTHER" id="PTHR14950">
    <property type="entry name" value="DICER-RELATED"/>
    <property type="match status" value="1"/>
</dbReference>
<evidence type="ECO:0000313" key="4">
    <source>
        <dbReference type="Proteomes" id="UP000265618"/>
    </source>
</evidence>
<gene>
    <name evidence="3" type="ORF">KIPB_003446</name>
</gene>
<dbReference type="PANTHER" id="PTHR14950:SF37">
    <property type="entry name" value="ENDORIBONUCLEASE DICER"/>
    <property type="match status" value="1"/>
</dbReference>
<organism evidence="3 4">
    <name type="scientific">Kipferlia bialata</name>
    <dbReference type="NCBI Taxonomy" id="797122"/>
    <lineage>
        <taxon>Eukaryota</taxon>
        <taxon>Metamonada</taxon>
        <taxon>Carpediemonas-like organisms</taxon>
        <taxon>Kipferlia</taxon>
    </lineage>
</organism>
<sequence>MAIDERDCRTQDPHAHSVVDAVASVTGHTFRDTSLLHTAFTHSSWIASQELSLVRTAHSYNRLEFLGDSTLGAVIAQYLYEKFPGKPEGVLTKDKSDLVCNTNLARIMEENGLLRFCRVGNGTTLQQKMKADFLEALVGAIMLDGGWDAACVACRSLLHIEGGLVVPSVTRTAPLVPSVPEDTMATLQRGTQTECGVSKGHLVATTTSACSDDRSTQTDRLGGALVSRRELMADESLEIRPNEFNIVSARSVEGQRDRDSVLEVLGDLSGKVMAAQTREVSGGVSVIHNWAVVSSERAVQTDRTRASICISRKRQLLCEDSDTWVSDSEWECNGPDWTFFARPLCQGYIYHECDDDPDMFWGPTPEWIEYS</sequence>
<evidence type="ECO:0000259" key="2">
    <source>
        <dbReference type="PROSITE" id="PS50142"/>
    </source>
</evidence>
<dbReference type="Gene3D" id="1.10.1520.10">
    <property type="entry name" value="Ribonuclease III domain"/>
    <property type="match status" value="1"/>
</dbReference>
<dbReference type="AlphaFoldDB" id="A0A9K3CUF8"/>
<dbReference type="Pfam" id="PF14622">
    <property type="entry name" value="Ribonucleas_3_3"/>
    <property type="match status" value="1"/>
</dbReference>
<dbReference type="Proteomes" id="UP000265618">
    <property type="component" value="Unassembled WGS sequence"/>
</dbReference>
<dbReference type="OrthoDB" id="416741at2759"/>
<dbReference type="GO" id="GO:0004525">
    <property type="term" value="F:ribonuclease III activity"/>
    <property type="evidence" value="ECO:0007669"/>
    <property type="project" value="InterPro"/>
</dbReference>
<dbReference type="PROSITE" id="PS50142">
    <property type="entry name" value="RNASE_3_2"/>
    <property type="match status" value="1"/>
</dbReference>
<reference evidence="3 4" key="1">
    <citation type="journal article" date="2018" name="PLoS ONE">
        <title>The draft genome of Kipferlia bialata reveals reductive genome evolution in fornicate parasites.</title>
        <authorList>
            <person name="Tanifuji G."/>
            <person name="Takabayashi S."/>
            <person name="Kume K."/>
            <person name="Takagi M."/>
            <person name="Nakayama T."/>
            <person name="Kamikawa R."/>
            <person name="Inagaki Y."/>
            <person name="Hashimoto T."/>
        </authorList>
    </citation>
    <scope>NUCLEOTIDE SEQUENCE [LARGE SCALE GENOMIC DNA]</scope>
    <source>
        <strain evidence="3">NY0173</strain>
    </source>
</reference>
<proteinExistence type="predicted"/>
<dbReference type="InterPro" id="IPR036389">
    <property type="entry name" value="RNase_III_sf"/>
</dbReference>
<protein>
    <recommendedName>
        <fullName evidence="2">RNase III domain-containing protein</fullName>
    </recommendedName>
</protein>
<keyword evidence="1" id="KW-0378">Hydrolase</keyword>
<dbReference type="CDD" id="cd00593">
    <property type="entry name" value="RIBOc"/>
    <property type="match status" value="1"/>
</dbReference>
<feature type="domain" description="RNase III" evidence="2">
    <location>
        <begin position="19"/>
        <end position="146"/>
    </location>
</feature>
<keyword evidence="4" id="KW-1185">Reference proteome</keyword>
<dbReference type="EMBL" id="BDIP01000660">
    <property type="protein sequence ID" value="GIQ82330.1"/>
    <property type="molecule type" value="Genomic_DNA"/>
</dbReference>
<accession>A0A9K3CUF8</accession>
<evidence type="ECO:0000313" key="3">
    <source>
        <dbReference type="EMBL" id="GIQ82330.1"/>
    </source>
</evidence>
<evidence type="ECO:0000256" key="1">
    <source>
        <dbReference type="ARBA" id="ARBA00022801"/>
    </source>
</evidence>
<name>A0A9K3CUF8_9EUKA</name>
<dbReference type="GO" id="GO:0006396">
    <property type="term" value="P:RNA processing"/>
    <property type="evidence" value="ECO:0007669"/>
    <property type="project" value="InterPro"/>
</dbReference>
<dbReference type="InterPro" id="IPR000999">
    <property type="entry name" value="RNase_III_dom"/>
</dbReference>